<gene>
    <name evidence="2" type="ORF">SCFA_2460010</name>
</gene>
<dbReference type="EMBL" id="CAADRN010000164">
    <property type="protein sequence ID" value="VFU14228.1"/>
    <property type="molecule type" value="Genomic_DNA"/>
</dbReference>
<dbReference type="PANTHER" id="PTHR42685">
    <property type="entry name" value="GERANYLGERANYL DIPHOSPHATE REDUCTASE"/>
    <property type="match status" value="1"/>
</dbReference>
<evidence type="ECO:0000313" key="2">
    <source>
        <dbReference type="EMBL" id="VFU14228.1"/>
    </source>
</evidence>
<feature type="domain" description="FAD-binding" evidence="1">
    <location>
        <begin position="3"/>
        <end position="159"/>
    </location>
</feature>
<dbReference type="PANTHER" id="PTHR42685:SF22">
    <property type="entry name" value="CONDITIONED MEDIUM FACTOR RECEPTOR 1"/>
    <property type="match status" value="1"/>
</dbReference>
<dbReference type="NCBIfam" id="TIGR02032">
    <property type="entry name" value="GG-red-SF"/>
    <property type="match status" value="1"/>
</dbReference>
<reference evidence="2" key="1">
    <citation type="submission" date="2019-03" db="EMBL/GenBank/DDBJ databases">
        <authorList>
            <person name="Hao L."/>
        </authorList>
    </citation>
    <scope>NUCLEOTIDE SEQUENCE</scope>
</reference>
<protein>
    <submittedName>
        <fullName evidence="2">Putative oxidoreductase subunit with FAD/NAD(P)-binding domain</fullName>
        <ecNumber evidence="2">1.-.-.-</ecNumber>
    </submittedName>
</protein>
<dbReference type="AlphaFoldDB" id="A0A485LYY2"/>
<name>A0A485LYY2_9ZZZZ</name>
<dbReference type="GO" id="GO:0071949">
    <property type="term" value="F:FAD binding"/>
    <property type="evidence" value="ECO:0007669"/>
    <property type="project" value="InterPro"/>
</dbReference>
<dbReference type="Pfam" id="PF01494">
    <property type="entry name" value="FAD_binding_3"/>
    <property type="match status" value="1"/>
</dbReference>
<dbReference type="InterPro" id="IPR011777">
    <property type="entry name" value="Geranylgeranyl_Rdtase_fam"/>
</dbReference>
<accession>A0A485LYY2</accession>
<dbReference type="SUPFAM" id="SSF51905">
    <property type="entry name" value="FAD/NAD(P)-binding domain"/>
    <property type="match status" value="1"/>
</dbReference>
<dbReference type="Gene3D" id="3.50.50.60">
    <property type="entry name" value="FAD/NAD(P)-binding domain"/>
    <property type="match status" value="1"/>
</dbReference>
<dbReference type="GO" id="GO:0016628">
    <property type="term" value="F:oxidoreductase activity, acting on the CH-CH group of donors, NAD or NADP as acceptor"/>
    <property type="evidence" value="ECO:0007669"/>
    <property type="project" value="InterPro"/>
</dbReference>
<sequence>MGKYDVIVVGGGPAGAVAARECARWGLETVLLEKEFLPRPKICAGAISAAAMNLLDVPIPPEIIEARCSVFHGFYGARQITIELEQDFLVLVSRDIFDFWLVSLAQASGAEVKQGEKVIAVDPGAGGVTVRTSGRVYTARVVIGADGVYSTVARAVRKPFFKKDLAFCVCSEIGTVERDVPWQEGVEVYYGLTPVGYRWIFPKRNRVSTGLGVWPSCTKTVRAAFLDFLQEKGLVVDRRIRGGHIPLGGISRPAVNDGIILAGDAAGFADPFTGEGIRYAIASGRLAAAAAVSLLSRSVPPNRQNLGVYERNCYHSFGADLKAALFISRLFQYFPRVLLGMFFNSREPFAESLQILQGHTDYRQLYRWLLWHTPGLLRRSI</sequence>
<proteinExistence type="predicted"/>
<dbReference type="InterPro" id="IPR050407">
    <property type="entry name" value="Geranylgeranyl_reductase"/>
</dbReference>
<dbReference type="PRINTS" id="PR00420">
    <property type="entry name" value="RNGMNOXGNASE"/>
</dbReference>
<keyword evidence="2" id="KW-0560">Oxidoreductase</keyword>
<organism evidence="2">
    <name type="scientific">anaerobic digester metagenome</name>
    <dbReference type="NCBI Taxonomy" id="1263854"/>
    <lineage>
        <taxon>unclassified sequences</taxon>
        <taxon>metagenomes</taxon>
        <taxon>ecological metagenomes</taxon>
    </lineage>
</organism>
<dbReference type="EC" id="1.-.-.-" evidence="2"/>
<dbReference type="InterPro" id="IPR002938">
    <property type="entry name" value="FAD-bd"/>
</dbReference>
<evidence type="ECO:0000259" key="1">
    <source>
        <dbReference type="Pfam" id="PF01494"/>
    </source>
</evidence>
<dbReference type="InterPro" id="IPR036188">
    <property type="entry name" value="FAD/NAD-bd_sf"/>
</dbReference>